<evidence type="ECO:0000313" key="2">
    <source>
        <dbReference type="Proteomes" id="UP000006514"/>
    </source>
</evidence>
<gene>
    <name evidence="1" type="ORF">AURDEDRAFT_178291</name>
</gene>
<keyword evidence="2" id="KW-1185">Reference proteome</keyword>
<organism evidence="1 2">
    <name type="scientific">Auricularia subglabra (strain TFB-10046 / SS5)</name>
    <name type="common">White-rot fungus</name>
    <name type="synonym">Auricularia delicata (strain TFB10046)</name>
    <dbReference type="NCBI Taxonomy" id="717982"/>
    <lineage>
        <taxon>Eukaryota</taxon>
        <taxon>Fungi</taxon>
        <taxon>Dikarya</taxon>
        <taxon>Basidiomycota</taxon>
        <taxon>Agaricomycotina</taxon>
        <taxon>Agaricomycetes</taxon>
        <taxon>Auriculariales</taxon>
        <taxon>Auriculariaceae</taxon>
        <taxon>Auricularia</taxon>
    </lineage>
</organism>
<reference evidence="2" key="1">
    <citation type="journal article" date="2012" name="Science">
        <title>The Paleozoic origin of enzymatic lignin decomposition reconstructed from 31 fungal genomes.</title>
        <authorList>
            <person name="Floudas D."/>
            <person name="Binder M."/>
            <person name="Riley R."/>
            <person name="Barry K."/>
            <person name="Blanchette R.A."/>
            <person name="Henrissat B."/>
            <person name="Martinez A.T."/>
            <person name="Otillar R."/>
            <person name="Spatafora J.W."/>
            <person name="Yadav J.S."/>
            <person name="Aerts A."/>
            <person name="Benoit I."/>
            <person name="Boyd A."/>
            <person name="Carlson A."/>
            <person name="Copeland A."/>
            <person name="Coutinho P.M."/>
            <person name="de Vries R.P."/>
            <person name="Ferreira P."/>
            <person name="Findley K."/>
            <person name="Foster B."/>
            <person name="Gaskell J."/>
            <person name="Glotzer D."/>
            <person name="Gorecki P."/>
            <person name="Heitman J."/>
            <person name="Hesse C."/>
            <person name="Hori C."/>
            <person name="Igarashi K."/>
            <person name="Jurgens J.A."/>
            <person name="Kallen N."/>
            <person name="Kersten P."/>
            <person name="Kohler A."/>
            <person name="Kuees U."/>
            <person name="Kumar T.K.A."/>
            <person name="Kuo A."/>
            <person name="LaButti K."/>
            <person name="Larrondo L.F."/>
            <person name="Lindquist E."/>
            <person name="Ling A."/>
            <person name="Lombard V."/>
            <person name="Lucas S."/>
            <person name="Lundell T."/>
            <person name="Martin R."/>
            <person name="McLaughlin D.J."/>
            <person name="Morgenstern I."/>
            <person name="Morin E."/>
            <person name="Murat C."/>
            <person name="Nagy L.G."/>
            <person name="Nolan M."/>
            <person name="Ohm R.A."/>
            <person name="Patyshakuliyeva A."/>
            <person name="Rokas A."/>
            <person name="Ruiz-Duenas F.J."/>
            <person name="Sabat G."/>
            <person name="Salamov A."/>
            <person name="Samejima M."/>
            <person name="Schmutz J."/>
            <person name="Slot J.C."/>
            <person name="St John F."/>
            <person name="Stenlid J."/>
            <person name="Sun H."/>
            <person name="Sun S."/>
            <person name="Syed K."/>
            <person name="Tsang A."/>
            <person name="Wiebenga A."/>
            <person name="Young D."/>
            <person name="Pisabarro A."/>
            <person name="Eastwood D.C."/>
            <person name="Martin F."/>
            <person name="Cullen D."/>
            <person name="Grigoriev I.V."/>
            <person name="Hibbett D.S."/>
        </authorList>
    </citation>
    <scope>NUCLEOTIDE SEQUENCE [LARGE SCALE GENOMIC DNA]</scope>
    <source>
        <strain evidence="2">TFB10046</strain>
    </source>
</reference>
<dbReference type="EMBL" id="JH688801">
    <property type="protein sequence ID" value="EJD32615.1"/>
    <property type="molecule type" value="Genomic_DNA"/>
</dbReference>
<dbReference type="Proteomes" id="UP000006514">
    <property type="component" value="Unassembled WGS sequence"/>
</dbReference>
<protein>
    <submittedName>
        <fullName evidence="1">Uncharacterized protein</fullName>
    </submittedName>
</protein>
<dbReference type="KEGG" id="adl:AURDEDRAFT_178291"/>
<accession>J0WLG7</accession>
<proteinExistence type="predicted"/>
<name>J0WLG7_AURST</name>
<evidence type="ECO:0000313" key="1">
    <source>
        <dbReference type="EMBL" id="EJD32615.1"/>
    </source>
</evidence>
<sequence length="130" mass="13982">MSLSYPLRVWSTVTSSTLTSPKTTLRVPLNFPPLSPARLVASCSRRSFPTSTGSSFASFTHGCSVPPFLLRDPALDSADVGVLSRQSLELAAADSPRTVSSRLPRHGHVLLPAYMLLLRNVRANCPTMAS</sequence>
<dbReference type="AlphaFoldDB" id="J0WLG7"/>
<dbReference type="InParanoid" id="J0WLG7"/>